<protein>
    <recommendedName>
        <fullName evidence="5">Transmembrane protein</fullName>
    </recommendedName>
</protein>
<evidence type="ECO:0008006" key="5">
    <source>
        <dbReference type="Google" id="ProtNLM"/>
    </source>
</evidence>
<dbReference type="RefSeq" id="XP_009541189.1">
    <property type="nucleotide sequence ID" value="XM_009542894.1"/>
</dbReference>
<dbReference type="AlphaFoldDB" id="W4KQD9"/>
<dbReference type="Proteomes" id="UP000030671">
    <property type="component" value="Unassembled WGS sequence"/>
</dbReference>
<keyword evidence="2" id="KW-0812">Transmembrane</keyword>
<dbReference type="KEGG" id="hir:HETIRDRAFT_306133"/>
<feature type="transmembrane region" description="Helical" evidence="2">
    <location>
        <begin position="111"/>
        <end position="131"/>
    </location>
</feature>
<feature type="region of interest" description="Disordered" evidence="1">
    <location>
        <begin position="167"/>
        <end position="227"/>
    </location>
</feature>
<proteinExistence type="predicted"/>
<evidence type="ECO:0000313" key="3">
    <source>
        <dbReference type="EMBL" id="ETW87266.1"/>
    </source>
</evidence>
<keyword evidence="4" id="KW-1185">Reference proteome</keyword>
<dbReference type="GeneID" id="20669383"/>
<dbReference type="HOGENOM" id="CLU_1219812_0_0_1"/>
<feature type="compositionally biased region" description="Basic and acidic residues" evidence="1">
    <location>
        <begin position="213"/>
        <end position="227"/>
    </location>
</feature>
<gene>
    <name evidence="3" type="ORF">HETIRDRAFT_306133</name>
</gene>
<keyword evidence="2" id="KW-0472">Membrane</keyword>
<feature type="compositionally biased region" description="Basic and acidic residues" evidence="1">
    <location>
        <begin position="170"/>
        <end position="182"/>
    </location>
</feature>
<dbReference type="EMBL" id="KI925454">
    <property type="protein sequence ID" value="ETW87266.1"/>
    <property type="molecule type" value="Genomic_DNA"/>
</dbReference>
<reference evidence="3 4" key="1">
    <citation type="journal article" date="2012" name="New Phytol.">
        <title>Insight into trade-off between wood decay and parasitism from the genome of a fungal forest pathogen.</title>
        <authorList>
            <person name="Olson A."/>
            <person name="Aerts A."/>
            <person name="Asiegbu F."/>
            <person name="Belbahri L."/>
            <person name="Bouzid O."/>
            <person name="Broberg A."/>
            <person name="Canback B."/>
            <person name="Coutinho P.M."/>
            <person name="Cullen D."/>
            <person name="Dalman K."/>
            <person name="Deflorio G."/>
            <person name="van Diepen L.T."/>
            <person name="Dunand C."/>
            <person name="Duplessis S."/>
            <person name="Durling M."/>
            <person name="Gonthier P."/>
            <person name="Grimwood J."/>
            <person name="Fossdal C.G."/>
            <person name="Hansson D."/>
            <person name="Henrissat B."/>
            <person name="Hietala A."/>
            <person name="Himmelstrand K."/>
            <person name="Hoffmeister D."/>
            <person name="Hogberg N."/>
            <person name="James T.Y."/>
            <person name="Karlsson M."/>
            <person name="Kohler A."/>
            <person name="Kues U."/>
            <person name="Lee Y.H."/>
            <person name="Lin Y.C."/>
            <person name="Lind M."/>
            <person name="Lindquist E."/>
            <person name="Lombard V."/>
            <person name="Lucas S."/>
            <person name="Lunden K."/>
            <person name="Morin E."/>
            <person name="Murat C."/>
            <person name="Park J."/>
            <person name="Raffaello T."/>
            <person name="Rouze P."/>
            <person name="Salamov A."/>
            <person name="Schmutz J."/>
            <person name="Solheim H."/>
            <person name="Stahlberg J."/>
            <person name="Velez H."/>
            <person name="de Vries R.P."/>
            <person name="Wiebenga A."/>
            <person name="Woodward S."/>
            <person name="Yakovlev I."/>
            <person name="Garbelotto M."/>
            <person name="Martin F."/>
            <person name="Grigoriev I.V."/>
            <person name="Stenlid J."/>
        </authorList>
    </citation>
    <scope>NUCLEOTIDE SEQUENCE [LARGE SCALE GENOMIC DNA]</scope>
    <source>
        <strain evidence="3 4">TC 32-1</strain>
    </source>
</reference>
<evidence type="ECO:0000256" key="2">
    <source>
        <dbReference type="SAM" id="Phobius"/>
    </source>
</evidence>
<organism evidence="3 4">
    <name type="scientific">Heterobasidion irregulare (strain TC 32-1)</name>
    <dbReference type="NCBI Taxonomy" id="747525"/>
    <lineage>
        <taxon>Eukaryota</taxon>
        <taxon>Fungi</taxon>
        <taxon>Dikarya</taxon>
        <taxon>Basidiomycota</taxon>
        <taxon>Agaricomycotina</taxon>
        <taxon>Agaricomycetes</taxon>
        <taxon>Russulales</taxon>
        <taxon>Bondarzewiaceae</taxon>
        <taxon>Heterobasidion</taxon>
        <taxon>Heterobasidion annosum species complex</taxon>
    </lineage>
</organism>
<accession>W4KQD9</accession>
<name>W4KQD9_HETIT</name>
<dbReference type="InParanoid" id="W4KQD9"/>
<keyword evidence="2" id="KW-1133">Transmembrane helix</keyword>
<evidence type="ECO:0000313" key="4">
    <source>
        <dbReference type="Proteomes" id="UP000030671"/>
    </source>
</evidence>
<sequence>MNFLRPFTAFPGVQSIVRVEYKSSLLLVPRYPTLDVHFFYSCARVTLSHSLTFIPTMFVPLRARYPDDDMCSSTDAACTATPTSAAPSEAATSAATPSAIPVEQKIGQRNFTGVIIIIVIVFVGILLWIMFSRGAAAKRVRRLCRRKESALPARTVVQVVRSVESDDQLSETKEAAKSTSDKRKSRAPKVRLSSLLPERHAAEPGVQDVSDSSEPKSKMWESKRSRQ</sequence>
<evidence type="ECO:0000256" key="1">
    <source>
        <dbReference type="SAM" id="MobiDB-lite"/>
    </source>
</evidence>